<feature type="region of interest" description="Disordered" evidence="1">
    <location>
        <begin position="245"/>
        <end position="282"/>
    </location>
</feature>
<evidence type="ECO:0000256" key="1">
    <source>
        <dbReference type="SAM" id="MobiDB-lite"/>
    </source>
</evidence>
<evidence type="ECO:0000313" key="2">
    <source>
        <dbReference type="EMBL" id="EEQ86129.2"/>
    </source>
</evidence>
<dbReference type="Proteomes" id="UP000002039">
    <property type="component" value="Unassembled WGS sequence"/>
</dbReference>
<keyword evidence="3" id="KW-1185">Reference proteome</keyword>
<protein>
    <submittedName>
        <fullName evidence="2">Uncharacterized protein</fullName>
    </submittedName>
</protein>
<organism evidence="2 3">
    <name type="scientific">Ajellomyces dermatitidis (strain ER-3 / ATCC MYA-2586)</name>
    <name type="common">Blastomyces dermatitidis</name>
    <dbReference type="NCBI Taxonomy" id="559297"/>
    <lineage>
        <taxon>Eukaryota</taxon>
        <taxon>Fungi</taxon>
        <taxon>Dikarya</taxon>
        <taxon>Ascomycota</taxon>
        <taxon>Pezizomycotina</taxon>
        <taxon>Eurotiomycetes</taxon>
        <taxon>Eurotiomycetidae</taxon>
        <taxon>Onygenales</taxon>
        <taxon>Ajellomycetaceae</taxon>
        <taxon>Blastomyces</taxon>
    </lineage>
</organism>
<gene>
    <name evidence="2" type="ORF">BDCG_09398</name>
</gene>
<evidence type="ECO:0000313" key="3">
    <source>
        <dbReference type="Proteomes" id="UP000002039"/>
    </source>
</evidence>
<dbReference type="GeneID" id="69030823"/>
<accession>A0ABP2ER53</accession>
<name>A0ABP2ER53_AJEDR</name>
<sequence length="316" mass="34433">MNPKHPKHPTHLLNTLMTLSERLMLSCRSWKIYDINLAATCDDIQQVLFCLRSLANVWRGGAGGGGGGGGGGGTVDGQTVDVIDDNVYHCQRAVYDFETRVLSVRAGVGEEDLGFPVSIRWCPFDRVAHGALKCVIDELQLVISVAVDVFLLAGGGRSDDHGDCDEWKPLFSSPSTTTAYNSQQKQQPNRKWALVTDIDGWLGKVTNKEVDWDYWHAIIDEYYYPADHHHHLSLPIPISGCVSNSGDDDSDGAGAGDGGSASTAASDGEWPSTSIIREYLDSPPRDASFQKRCIETGDRRDDWCFDDIGELSGGLG</sequence>
<dbReference type="RefSeq" id="XP_045273740.1">
    <property type="nucleotide sequence ID" value="XM_045425188.1"/>
</dbReference>
<reference evidence="3" key="1">
    <citation type="journal article" date="2015" name="PLoS Genet.">
        <title>The dynamic genome and transcriptome of the human fungal pathogen Blastomyces and close relative Emmonsia.</title>
        <authorList>
            <person name="Munoz J.F."/>
            <person name="Gauthier G.M."/>
            <person name="Desjardins C.A."/>
            <person name="Gallo J.E."/>
            <person name="Holder J."/>
            <person name="Sullivan T.D."/>
            <person name="Marty A.J."/>
            <person name="Carmen J.C."/>
            <person name="Chen Z."/>
            <person name="Ding L."/>
            <person name="Gujja S."/>
            <person name="Magrini V."/>
            <person name="Misas E."/>
            <person name="Mitreva M."/>
            <person name="Priest M."/>
            <person name="Saif S."/>
            <person name="Whiston E.A."/>
            <person name="Young S."/>
            <person name="Zeng Q."/>
            <person name="Goldman W.E."/>
            <person name="Mardis E.R."/>
            <person name="Taylor J.W."/>
            <person name="McEwen J.G."/>
            <person name="Clay O.K."/>
            <person name="Klein B.S."/>
            <person name="Cuomo C.A."/>
        </authorList>
    </citation>
    <scope>NUCLEOTIDE SEQUENCE [LARGE SCALE GENOMIC DNA]</scope>
    <source>
        <strain evidence="3">ER-3 / ATCC MYA-2586</strain>
    </source>
</reference>
<proteinExistence type="predicted"/>
<dbReference type="EMBL" id="EQ999987">
    <property type="protein sequence ID" value="EEQ86129.2"/>
    <property type="molecule type" value="Genomic_DNA"/>
</dbReference>